<accession>A0A0J6FYZ6</accession>
<feature type="region of interest" description="Disordered" evidence="1">
    <location>
        <begin position="1"/>
        <end position="118"/>
    </location>
</feature>
<reference evidence="3" key="1">
    <citation type="submission" date="2015-06" db="EMBL/GenBank/DDBJ databases">
        <authorList>
            <person name="Liu B."/>
            <person name="Wang J."/>
            <person name="Zhu Y."/>
            <person name="Liu G."/>
            <person name="Chen Q."/>
            <person name="Zheng C."/>
            <person name="Che J."/>
            <person name="Ge C."/>
            <person name="Shi H."/>
            <person name="Pan Z."/>
            <person name="Liu X."/>
        </authorList>
    </citation>
    <scope>NUCLEOTIDE SEQUENCE [LARGE SCALE GENOMIC DNA]</scope>
    <source>
        <strain evidence="3">DSM 16346</strain>
    </source>
</reference>
<proteinExistence type="predicted"/>
<sequence>MNKTSSPTEGVQRINSGQLTIDPNSYSTDTPSVKFPHGEIVQNGQFEFRDALPEGVDPREYLPEGFPEQYGIGGKDEQQRQQKMRPDQGTGQADADRNANQNGTEDKKAPKQSGEISEEVQQVIDLTNAERRKQGLSNLKAMPSLSDVAQEKSRDMQQENYFSHTSPTYGSPFDMMRDFGVDFNTAGENIAQGQQTPEAVVDAWMKSEGHRKNIMNKNFTHIGVGLAQDGHYWTQMFIGK</sequence>
<protein>
    <recommendedName>
        <fullName evidence="2">SCP domain-containing protein</fullName>
    </recommendedName>
</protein>
<dbReference type="STRING" id="157733.AB986_03290"/>
<evidence type="ECO:0000313" key="4">
    <source>
        <dbReference type="Proteomes" id="UP000035996"/>
    </source>
</evidence>
<dbReference type="InterPro" id="IPR035940">
    <property type="entry name" value="CAP_sf"/>
</dbReference>
<dbReference type="NCBIfam" id="TIGR02909">
    <property type="entry name" value="spore_YkwD"/>
    <property type="match status" value="1"/>
</dbReference>
<feature type="compositionally biased region" description="Polar residues" evidence="1">
    <location>
        <begin position="1"/>
        <end position="31"/>
    </location>
</feature>
<comment type="caution">
    <text evidence="3">The sequence shown here is derived from an EMBL/GenBank/DDBJ whole genome shotgun (WGS) entry which is preliminary data.</text>
</comment>
<dbReference type="PANTHER" id="PTHR31157:SF1">
    <property type="entry name" value="SCP DOMAIN-CONTAINING PROTEIN"/>
    <property type="match status" value="1"/>
</dbReference>
<dbReference type="CDD" id="cd05379">
    <property type="entry name" value="CAP_bacterial"/>
    <property type="match status" value="1"/>
</dbReference>
<dbReference type="InterPro" id="IPR014258">
    <property type="entry name" value="CAP_domain_YkwD-like"/>
</dbReference>
<feature type="compositionally biased region" description="Basic and acidic residues" evidence="1">
    <location>
        <begin position="74"/>
        <end position="86"/>
    </location>
</feature>
<dbReference type="SUPFAM" id="SSF55797">
    <property type="entry name" value="PR-1-like"/>
    <property type="match status" value="1"/>
</dbReference>
<dbReference type="PATRIC" id="fig|157733.3.peg.2872"/>
<keyword evidence="4" id="KW-1185">Reference proteome</keyword>
<dbReference type="AlphaFoldDB" id="A0A0J6FYZ6"/>
<dbReference type="Proteomes" id="UP000035996">
    <property type="component" value="Unassembled WGS sequence"/>
</dbReference>
<dbReference type="Pfam" id="PF00188">
    <property type="entry name" value="CAP"/>
    <property type="match status" value="1"/>
</dbReference>
<feature type="compositionally biased region" description="Basic and acidic residues" evidence="1">
    <location>
        <begin position="47"/>
        <end position="62"/>
    </location>
</feature>
<evidence type="ECO:0000313" key="3">
    <source>
        <dbReference type="EMBL" id="KMM39607.1"/>
    </source>
</evidence>
<dbReference type="PANTHER" id="PTHR31157">
    <property type="entry name" value="SCP DOMAIN-CONTAINING PROTEIN"/>
    <property type="match status" value="1"/>
</dbReference>
<dbReference type="Gene3D" id="3.40.33.10">
    <property type="entry name" value="CAP"/>
    <property type="match status" value="1"/>
</dbReference>
<name>A0A0J6FYZ6_9BACL</name>
<gene>
    <name evidence="3" type="ORF">AB986_03290</name>
</gene>
<evidence type="ECO:0000259" key="2">
    <source>
        <dbReference type="Pfam" id="PF00188"/>
    </source>
</evidence>
<evidence type="ECO:0000256" key="1">
    <source>
        <dbReference type="SAM" id="MobiDB-lite"/>
    </source>
</evidence>
<organism evidence="3 4">
    <name type="scientific">Guptibacillus hwajinpoensis</name>
    <dbReference type="NCBI Taxonomy" id="208199"/>
    <lineage>
        <taxon>Bacteria</taxon>
        <taxon>Bacillati</taxon>
        <taxon>Bacillota</taxon>
        <taxon>Bacilli</taxon>
        <taxon>Bacillales</taxon>
        <taxon>Guptibacillaceae</taxon>
        <taxon>Guptibacillus</taxon>
    </lineage>
</organism>
<feature type="domain" description="SCP" evidence="2">
    <location>
        <begin position="125"/>
        <end position="237"/>
    </location>
</feature>
<dbReference type="InterPro" id="IPR014044">
    <property type="entry name" value="CAP_dom"/>
</dbReference>
<dbReference type="EMBL" id="LELK01000001">
    <property type="protein sequence ID" value="KMM39607.1"/>
    <property type="molecule type" value="Genomic_DNA"/>
</dbReference>